<dbReference type="InterPro" id="IPR050343">
    <property type="entry name" value="RsuA_PseudoU_synthase"/>
</dbReference>
<feature type="compositionally biased region" description="Basic residues" evidence="8">
    <location>
        <begin position="274"/>
        <end position="290"/>
    </location>
</feature>
<dbReference type="RefSeq" id="WP_407329810.1">
    <property type="nucleotide sequence ID" value="NZ_CP136865.1"/>
</dbReference>
<evidence type="ECO:0000256" key="7">
    <source>
        <dbReference type="RuleBase" id="RU003887"/>
    </source>
</evidence>
<dbReference type="SUPFAM" id="SSF55174">
    <property type="entry name" value="Alpha-L RNA-binding motif"/>
    <property type="match status" value="1"/>
</dbReference>
<dbReference type="EMBL" id="CP136865">
    <property type="protein sequence ID" value="WOJ98447.1"/>
    <property type="molecule type" value="Genomic_DNA"/>
</dbReference>
<feature type="region of interest" description="Disordered" evidence="8">
    <location>
        <begin position="258"/>
        <end position="329"/>
    </location>
</feature>
<evidence type="ECO:0000256" key="1">
    <source>
        <dbReference type="ARBA" id="ARBA00008348"/>
    </source>
</evidence>
<evidence type="ECO:0000256" key="8">
    <source>
        <dbReference type="SAM" id="MobiDB-lite"/>
    </source>
</evidence>
<evidence type="ECO:0000259" key="9">
    <source>
        <dbReference type="SMART" id="SM00363"/>
    </source>
</evidence>
<dbReference type="InterPro" id="IPR036986">
    <property type="entry name" value="S4_RNA-bd_sf"/>
</dbReference>
<dbReference type="InterPro" id="IPR020103">
    <property type="entry name" value="PsdUridine_synth_cat_dom_sf"/>
</dbReference>
<evidence type="ECO:0000256" key="6">
    <source>
        <dbReference type="PROSITE-ProRule" id="PRU00182"/>
    </source>
</evidence>
<dbReference type="SMART" id="SM00363">
    <property type="entry name" value="S4"/>
    <property type="match status" value="1"/>
</dbReference>
<dbReference type="CDD" id="cd00165">
    <property type="entry name" value="S4"/>
    <property type="match status" value="1"/>
</dbReference>
<dbReference type="InterPro" id="IPR020094">
    <property type="entry name" value="TruA/RsuA/RluB/E/F_N"/>
</dbReference>
<proteinExistence type="inferred from homology"/>
<dbReference type="EC" id="5.4.99.-" evidence="7"/>
<comment type="catalytic activity">
    <reaction evidence="4">
        <text>uridine(2605) in 23S rRNA = pseudouridine(2605) in 23S rRNA</text>
        <dbReference type="Rhea" id="RHEA:42520"/>
        <dbReference type="Rhea" id="RHEA-COMP:10095"/>
        <dbReference type="Rhea" id="RHEA-COMP:10096"/>
        <dbReference type="ChEBI" id="CHEBI:65314"/>
        <dbReference type="ChEBI" id="CHEBI:65315"/>
        <dbReference type="EC" id="5.4.99.22"/>
    </reaction>
</comment>
<keyword evidence="11" id="KW-1185">Reference proteome</keyword>
<feature type="domain" description="RNA-binding S4" evidence="9">
    <location>
        <begin position="20"/>
        <end position="78"/>
    </location>
</feature>
<feature type="compositionally biased region" description="Basic and acidic residues" evidence="8">
    <location>
        <begin position="262"/>
        <end position="273"/>
    </location>
</feature>
<sequence length="329" mass="37054">MAKADKSGAKAVDSAPKEGEKLQKVLARSGLGSRREMERWIEQERVTIDGKSAHLGDRVVATQRIEVDGRPLVASDGEKTRCLLYHKPTGEVCSRKDPEGRRTVFERLPKVKSGRWISIGRLDYNTSGLLLFTTDGELANALMHPSANIEREYMVRVMGDVTEESIKAMLEGVMLEDGVARFTDIQSGGGDGINSWYYVVLMEGRNREVRRLWESQGLTVSRLKRVRYGDLFVPSKVKKGQWQELAPNEINGLYRMAGMQTKDVEPPSRDDRSKHKRMEGKRGSVRGKKHTRDDGGNLSRDDRKDKGAKSRKPRSAKSDAAKNKRRTRA</sequence>
<organism evidence="10 11">
    <name type="scientific">Congregibacter brevis</name>
    <dbReference type="NCBI Taxonomy" id="3081201"/>
    <lineage>
        <taxon>Bacteria</taxon>
        <taxon>Pseudomonadati</taxon>
        <taxon>Pseudomonadota</taxon>
        <taxon>Gammaproteobacteria</taxon>
        <taxon>Cellvibrionales</taxon>
        <taxon>Halieaceae</taxon>
        <taxon>Congregibacter</taxon>
    </lineage>
</organism>
<reference evidence="10 11" key="1">
    <citation type="submission" date="2023-10" db="EMBL/GenBank/DDBJ databases">
        <title>Two novel species belonging to the OM43/NOR5 clade.</title>
        <authorList>
            <person name="Park M."/>
        </authorList>
    </citation>
    <scope>NUCLEOTIDE SEQUENCE [LARGE SCALE GENOMIC DNA]</scope>
    <source>
        <strain evidence="10 11">IMCC45268</strain>
    </source>
</reference>
<keyword evidence="2 6" id="KW-0694">RNA-binding</keyword>
<dbReference type="PROSITE" id="PS01149">
    <property type="entry name" value="PSI_RSU"/>
    <property type="match status" value="1"/>
</dbReference>
<dbReference type="Proteomes" id="UP001626549">
    <property type="component" value="Chromosome"/>
</dbReference>
<dbReference type="PANTHER" id="PTHR47683">
    <property type="entry name" value="PSEUDOURIDINE SYNTHASE FAMILY PROTEIN-RELATED"/>
    <property type="match status" value="1"/>
</dbReference>
<dbReference type="InterPro" id="IPR042092">
    <property type="entry name" value="PsdUridine_s_RsuA/RluB/E/F_cat"/>
</dbReference>
<dbReference type="PANTHER" id="PTHR47683:SF3">
    <property type="entry name" value="RIBOSOMAL LARGE SUBUNIT PSEUDOURIDINE SYNTHASE B"/>
    <property type="match status" value="1"/>
</dbReference>
<dbReference type="InterPro" id="IPR018496">
    <property type="entry name" value="PsdUridine_synth_RsuA/RluB_CS"/>
</dbReference>
<evidence type="ECO:0000313" key="10">
    <source>
        <dbReference type="EMBL" id="WOJ98447.1"/>
    </source>
</evidence>
<evidence type="ECO:0000256" key="4">
    <source>
        <dbReference type="ARBA" id="ARBA00036944"/>
    </source>
</evidence>
<dbReference type="InterPro" id="IPR002942">
    <property type="entry name" value="S4_RNA-bd"/>
</dbReference>
<comment type="similarity">
    <text evidence="1 7">Belongs to the pseudouridine synthase RsuA family.</text>
</comment>
<comment type="function">
    <text evidence="5">Responsible for synthesis of pseudouridine from uracil-2605 in 23S ribosomal RNA.</text>
</comment>
<dbReference type="PROSITE" id="PS50889">
    <property type="entry name" value="S4"/>
    <property type="match status" value="1"/>
</dbReference>
<feature type="region of interest" description="Disordered" evidence="8">
    <location>
        <begin position="1"/>
        <end position="26"/>
    </location>
</feature>
<dbReference type="InterPro" id="IPR000748">
    <property type="entry name" value="PsdUridine_synth_RsuA/RluB/E/F"/>
</dbReference>
<evidence type="ECO:0000313" key="11">
    <source>
        <dbReference type="Proteomes" id="UP001626549"/>
    </source>
</evidence>
<evidence type="ECO:0000256" key="2">
    <source>
        <dbReference type="ARBA" id="ARBA00022884"/>
    </source>
</evidence>
<evidence type="ECO:0000256" key="3">
    <source>
        <dbReference type="ARBA" id="ARBA00023235"/>
    </source>
</evidence>
<dbReference type="Pfam" id="PF01479">
    <property type="entry name" value="S4"/>
    <property type="match status" value="1"/>
</dbReference>
<dbReference type="Gene3D" id="3.10.290.10">
    <property type="entry name" value="RNA-binding S4 domain"/>
    <property type="match status" value="1"/>
</dbReference>
<dbReference type="Gene3D" id="3.30.70.1560">
    <property type="entry name" value="Alpha-L RNA-binding motif"/>
    <property type="match status" value="1"/>
</dbReference>
<feature type="compositionally biased region" description="Basic and acidic residues" evidence="8">
    <location>
        <begin position="291"/>
        <end position="308"/>
    </location>
</feature>
<keyword evidence="3 7" id="KW-0413">Isomerase</keyword>
<name>A0ABZ0IHF8_9GAMM</name>
<dbReference type="NCBIfam" id="TIGR00093">
    <property type="entry name" value="pseudouridine synthase"/>
    <property type="match status" value="1"/>
</dbReference>
<dbReference type="InterPro" id="IPR006145">
    <property type="entry name" value="PsdUridine_synth_RsuA/RluA"/>
</dbReference>
<protein>
    <recommendedName>
        <fullName evidence="7">Pseudouridine synthase</fullName>
        <ecNumber evidence="7">5.4.99.-</ecNumber>
    </recommendedName>
</protein>
<dbReference type="CDD" id="cd02556">
    <property type="entry name" value="PseudoU_synth_RluB"/>
    <property type="match status" value="1"/>
</dbReference>
<dbReference type="NCBIfam" id="NF007976">
    <property type="entry name" value="PRK10700.1"/>
    <property type="match status" value="1"/>
</dbReference>
<dbReference type="Gene3D" id="3.30.70.580">
    <property type="entry name" value="Pseudouridine synthase I, catalytic domain, N-terminal subdomain"/>
    <property type="match status" value="1"/>
</dbReference>
<accession>A0ABZ0IHF8</accession>
<evidence type="ECO:0000256" key="5">
    <source>
        <dbReference type="ARBA" id="ARBA00037383"/>
    </source>
</evidence>
<gene>
    <name evidence="10" type="ORF">R0137_07720</name>
</gene>
<dbReference type="Pfam" id="PF00849">
    <property type="entry name" value="PseudoU_synth_2"/>
    <property type="match status" value="1"/>
</dbReference>
<dbReference type="SUPFAM" id="SSF55120">
    <property type="entry name" value="Pseudouridine synthase"/>
    <property type="match status" value="1"/>
</dbReference>